<reference evidence="2" key="1">
    <citation type="submission" date="2018-11" db="EMBL/GenBank/DDBJ databases">
        <title>Phylogenetic, genomic, and biogeographic characterization of a novel and ubiquitous marine invertebrate-associated Rickettsiales parasite, Candidatus Marinoinvertebrata rohwerii, gen. nov., sp. nov.</title>
        <authorList>
            <person name="Klinges J.G."/>
            <person name="Rosales S.M."/>
            <person name="Mcminds R."/>
            <person name="Shaver E.C."/>
            <person name="Shantz A."/>
            <person name="Peters E.C."/>
            <person name="Burkepile D.E."/>
            <person name="Silliman B.R."/>
            <person name="Vega Thurber R.L."/>
        </authorList>
    </citation>
    <scope>NUCLEOTIDE SEQUENCE [LARGE SCALE GENOMIC DNA]</scope>
    <source>
        <strain evidence="2">a_cerv_44</strain>
    </source>
</reference>
<dbReference type="EMBL" id="RXFM01000059">
    <property type="protein sequence ID" value="RST64744.1"/>
    <property type="molecule type" value="Genomic_DNA"/>
</dbReference>
<name>A0A3S0A5Z2_9RICK</name>
<evidence type="ECO:0000313" key="2">
    <source>
        <dbReference type="Proteomes" id="UP000279470"/>
    </source>
</evidence>
<organism evidence="1 2">
    <name type="scientific">Candidatus Aquarickettsia rohweri</name>
    <dbReference type="NCBI Taxonomy" id="2602574"/>
    <lineage>
        <taxon>Bacteria</taxon>
        <taxon>Pseudomonadati</taxon>
        <taxon>Pseudomonadota</taxon>
        <taxon>Alphaproteobacteria</taxon>
        <taxon>Rickettsiales</taxon>
        <taxon>Candidatus Midichloriaceae</taxon>
        <taxon>Candidatus Aquarickettsia</taxon>
    </lineage>
</organism>
<protein>
    <submittedName>
        <fullName evidence="1">Uncharacterized protein</fullName>
    </submittedName>
</protein>
<keyword evidence="2" id="KW-1185">Reference proteome</keyword>
<proteinExistence type="predicted"/>
<dbReference type="Proteomes" id="UP000279470">
    <property type="component" value="Unassembled WGS sequence"/>
</dbReference>
<dbReference type="AlphaFoldDB" id="A0A3S0A5Z2"/>
<evidence type="ECO:0000313" key="1">
    <source>
        <dbReference type="EMBL" id="RST64744.1"/>
    </source>
</evidence>
<sequence length="328" mass="35907">MSNTNINNIPHYLFNTGWNAAVAVSKVTAVIGTVTAGVTFGAPLVGLAAPAALTFNGWWCASFFAGTTATATARQVVSDFFHSKHVLEYTDYYSGGYGDQIADFLDIAFATGTHGVRNLGMHSFLFPGAPHLHAVLFGMLDGFLYSGKTILDKHSDKFLDNDMVDNCTTLEMLQDADSLIVEAITFGLQHGIENPVAFLIGGPIMGAAIDYLLSSSIGSHKKAIPFIYKNLSSVDKDILNKCFVKDDGGVKHKIECGELDDQPGHFECTEYIGYAYKLAQRKGLISDDYKDFIQKDNFQFHFNSSSYEENHNMSIAANITESHDHDEL</sequence>
<gene>
    <name evidence="1" type="ORF">EIC27_04520</name>
</gene>
<comment type="caution">
    <text evidence="1">The sequence shown here is derived from an EMBL/GenBank/DDBJ whole genome shotgun (WGS) entry which is preliminary data.</text>
</comment>
<accession>A0A3S0A5Z2</accession>
<dbReference type="RefSeq" id="WP_126044933.1">
    <property type="nucleotide sequence ID" value="NZ_RXFM01000059.1"/>
</dbReference>